<comment type="caution">
    <text evidence="2">The sequence shown here is derived from an EMBL/GenBank/DDBJ whole genome shotgun (WGS) entry which is preliminary data.</text>
</comment>
<reference evidence="2 3" key="1">
    <citation type="journal article" date="2012" name="BMC Genomics">
        <title>Genomic basis of broad host range and environmental adaptability of Rhizobium tropici CIAT 899 and Rhizobium sp. PRF 81 which are used in inoculants for common bean (Phaseolus vulgaris L.).</title>
        <authorList>
            <person name="Ormeno-Orrillo E."/>
            <person name="Menna P."/>
            <person name="Almeida L.G."/>
            <person name="Ollero F.J."/>
            <person name="Nicolas M.F."/>
            <person name="Pains Rodrigues E."/>
            <person name="Shigueyoshi Nakatani A."/>
            <person name="Silva Batista J.S."/>
            <person name="Oliveira Chueire L.M."/>
            <person name="Souza R.C."/>
            <person name="Ribeiro Vasconcelos A.T."/>
            <person name="Megias M."/>
            <person name="Hungria M."/>
            <person name="Martinez-Romero E."/>
        </authorList>
    </citation>
    <scope>NUCLEOTIDE SEQUENCE [LARGE SCALE GENOMIC DNA]</scope>
    <source>
        <strain evidence="2 3">PRF 81</strain>
    </source>
</reference>
<organism evidence="2 3">
    <name type="scientific">Rhizobium freirei PRF 81</name>
    <dbReference type="NCBI Taxonomy" id="363754"/>
    <lineage>
        <taxon>Bacteria</taxon>
        <taxon>Pseudomonadati</taxon>
        <taxon>Pseudomonadota</taxon>
        <taxon>Alphaproteobacteria</taxon>
        <taxon>Hyphomicrobiales</taxon>
        <taxon>Rhizobiaceae</taxon>
        <taxon>Rhizobium/Agrobacterium group</taxon>
        <taxon>Rhizobium</taxon>
    </lineage>
</organism>
<sequence length="127" mass="13519">MTRNLAANFRTIAESGQVACDACFAHTIAVEGVETIEWSGAGVRCGLGRMFEGPAHCRWILSSAEIVQRPAAPMMAKSLVVRQPLTSPMLNGVAIGRSPVIDKNHPLSRLGDQARASAAHTRVGDQP</sequence>
<dbReference type="EMBL" id="AQHN01000067">
    <property type="protein sequence ID" value="ENN86540.1"/>
    <property type="molecule type" value="Genomic_DNA"/>
</dbReference>
<dbReference type="Proteomes" id="UP000012429">
    <property type="component" value="Unassembled WGS sequence"/>
</dbReference>
<name>N6UY08_9HYPH</name>
<evidence type="ECO:0000313" key="3">
    <source>
        <dbReference type="Proteomes" id="UP000012429"/>
    </source>
</evidence>
<dbReference type="PATRIC" id="fig|363754.4.peg.3813"/>
<dbReference type="STRING" id="363754.RHSP_08793"/>
<protein>
    <submittedName>
        <fullName evidence="2">Uncharacterized protein</fullName>
    </submittedName>
</protein>
<feature type="region of interest" description="Disordered" evidence="1">
    <location>
        <begin position="104"/>
        <end position="127"/>
    </location>
</feature>
<gene>
    <name evidence="2" type="ORF">RHSP_08793</name>
</gene>
<keyword evidence="3" id="KW-1185">Reference proteome</keyword>
<dbReference type="AlphaFoldDB" id="N6UY08"/>
<evidence type="ECO:0000256" key="1">
    <source>
        <dbReference type="SAM" id="MobiDB-lite"/>
    </source>
</evidence>
<accession>N6UY08</accession>
<proteinExistence type="predicted"/>
<evidence type="ECO:0000313" key="2">
    <source>
        <dbReference type="EMBL" id="ENN86540.1"/>
    </source>
</evidence>